<protein>
    <recommendedName>
        <fullName evidence="2">J domain-containing protein</fullName>
    </recommendedName>
</protein>
<dbReference type="GO" id="GO:0005783">
    <property type="term" value="C:endoplasmic reticulum"/>
    <property type="evidence" value="ECO:0007669"/>
    <property type="project" value="UniProtKB-ARBA"/>
</dbReference>
<dbReference type="PROSITE" id="PS50076">
    <property type="entry name" value="DNAJ_2"/>
    <property type="match status" value="1"/>
</dbReference>
<reference evidence="3 4" key="1">
    <citation type="journal article" date="2019" name="Nat. Plants">
        <title>Genome sequencing of Musa balbisiana reveals subgenome evolution and function divergence in polyploid bananas.</title>
        <authorList>
            <person name="Yao X."/>
        </authorList>
    </citation>
    <scope>NUCLEOTIDE SEQUENCE [LARGE SCALE GENOMIC DNA]</scope>
    <source>
        <strain evidence="4">cv. DH-PKW</strain>
        <tissue evidence="3">Leaves</tissue>
    </source>
</reference>
<organism evidence="3 4">
    <name type="scientific">Musa balbisiana</name>
    <name type="common">Banana</name>
    <dbReference type="NCBI Taxonomy" id="52838"/>
    <lineage>
        <taxon>Eukaryota</taxon>
        <taxon>Viridiplantae</taxon>
        <taxon>Streptophyta</taxon>
        <taxon>Embryophyta</taxon>
        <taxon>Tracheophyta</taxon>
        <taxon>Spermatophyta</taxon>
        <taxon>Magnoliopsida</taxon>
        <taxon>Liliopsida</taxon>
        <taxon>Zingiberales</taxon>
        <taxon>Musaceae</taxon>
        <taxon>Musa</taxon>
    </lineage>
</organism>
<evidence type="ECO:0000259" key="2">
    <source>
        <dbReference type="PROSITE" id="PS50076"/>
    </source>
</evidence>
<dbReference type="PANTHER" id="PTHR44579:SF4">
    <property type="entry name" value="J DOMAIN-CONTAINING PROTEIN"/>
    <property type="match status" value="1"/>
</dbReference>
<dbReference type="AlphaFoldDB" id="A0A4S8IGS5"/>
<dbReference type="SUPFAM" id="SSF46565">
    <property type="entry name" value="Chaperone J-domain"/>
    <property type="match status" value="1"/>
</dbReference>
<dbReference type="Gene3D" id="1.10.287.110">
    <property type="entry name" value="DnaJ domain"/>
    <property type="match status" value="1"/>
</dbReference>
<sequence>MGTTRCSISVNASPCNRTAARSRTSRLPPLPWLPWPRNRSSIPHHHRSRSWRSKCRDGKSDGGGRDDDWVSSPSASPYQVLGLDPTCCSPAQLKAAFRARVKEFHPDVCKDMKDADALIKRVIWAYEILSKDQPDEPFRRPGVDPFDEPECEAYDLFVNEFQCVGKGCPYSCVKRAPHAFSFSLDYATAHVISQGHSDDYLVQLAVGQCPRNCIHYVTPSQREVLEDLLQSALAAPYDIAEAALLDSLIAKAKFENNRYQKPKRKPKVSTEYVDWV</sequence>
<feature type="compositionally biased region" description="Basic residues" evidence="1">
    <location>
        <begin position="42"/>
        <end position="53"/>
    </location>
</feature>
<keyword evidence="4" id="KW-1185">Reference proteome</keyword>
<feature type="domain" description="J" evidence="2">
    <location>
        <begin position="76"/>
        <end position="147"/>
    </location>
</feature>
<dbReference type="InterPro" id="IPR036869">
    <property type="entry name" value="J_dom_sf"/>
</dbReference>
<feature type="region of interest" description="Disordered" evidence="1">
    <location>
        <begin position="38"/>
        <end position="72"/>
    </location>
</feature>
<dbReference type="InterPro" id="IPR001623">
    <property type="entry name" value="DnaJ_domain"/>
</dbReference>
<gene>
    <name evidence="3" type="ORF">C4D60_Mb09t15680</name>
</gene>
<accession>A0A4S8IGS5</accession>
<name>A0A4S8IGS5_MUSBA</name>
<dbReference type="STRING" id="52838.A0A4S8IGS5"/>
<dbReference type="EMBL" id="PYDT01000010">
    <property type="protein sequence ID" value="THU47453.1"/>
    <property type="molecule type" value="Genomic_DNA"/>
</dbReference>
<comment type="caution">
    <text evidence="3">The sequence shown here is derived from an EMBL/GenBank/DDBJ whole genome shotgun (WGS) entry which is preliminary data.</text>
</comment>
<evidence type="ECO:0000313" key="3">
    <source>
        <dbReference type="EMBL" id="THU47453.1"/>
    </source>
</evidence>
<dbReference type="Proteomes" id="UP000317650">
    <property type="component" value="Chromosome 9"/>
</dbReference>
<dbReference type="Pfam" id="PF00226">
    <property type="entry name" value="DnaJ"/>
    <property type="match status" value="1"/>
</dbReference>
<feature type="compositionally biased region" description="Basic and acidic residues" evidence="1">
    <location>
        <begin position="54"/>
        <end position="68"/>
    </location>
</feature>
<proteinExistence type="predicted"/>
<dbReference type="PANTHER" id="PTHR44579">
    <property type="entry name" value="OS01G0730500 PROTEIN"/>
    <property type="match status" value="1"/>
</dbReference>
<evidence type="ECO:0000256" key="1">
    <source>
        <dbReference type="SAM" id="MobiDB-lite"/>
    </source>
</evidence>
<dbReference type="CDD" id="cd06257">
    <property type="entry name" value="DnaJ"/>
    <property type="match status" value="1"/>
</dbReference>
<dbReference type="Gene3D" id="3.30.70.20">
    <property type="match status" value="1"/>
</dbReference>
<evidence type="ECO:0000313" key="4">
    <source>
        <dbReference type="Proteomes" id="UP000317650"/>
    </source>
</evidence>
<dbReference type="SMART" id="SM00271">
    <property type="entry name" value="DnaJ"/>
    <property type="match status" value="1"/>
</dbReference>